<protein>
    <submittedName>
        <fullName evidence="1">Uncharacterized protein</fullName>
    </submittedName>
</protein>
<dbReference type="Gramene" id="OPUNC10G08760.1">
    <property type="protein sequence ID" value="OPUNC10G08760.1"/>
    <property type="gene ID" value="OPUNC10G08760"/>
</dbReference>
<proteinExistence type="predicted"/>
<dbReference type="Proteomes" id="UP000026962">
    <property type="component" value="Chromosome 10"/>
</dbReference>
<reference evidence="1" key="2">
    <citation type="submission" date="2018-05" db="EMBL/GenBank/DDBJ databases">
        <title>OpunRS2 (Oryza punctata Reference Sequence Version 2).</title>
        <authorList>
            <person name="Zhang J."/>
            <person name="Kudrna D."/>
            <person name="Lee S."/>
            <person name="Talag J."/>
            <person name="Welchert J."/>
            <person name="Wing R.A."/>
        </authorList>
    </citation>
    <scope>NUCLEOTIDE SEQUENCE [LARGE SCALE GENOMIC DNA]</scope>
</reference>
<organism evidence="1">
    <name type="scientific">Oryza punctata</name>
    <name type="common">Red rice</name>
    <dbReference type="NCBI Taxonomy" id="4537"/>
    <lineage>
        <taxon>Eukaryota</taxon>
        <taxon>Viridiplantae</taxon>
        <taxon>Streptophyta</taxon>
        <taxon>Embryophyta</taxon>
        <taxon>Tracheophyta</taxon>
        <taxon>Spermatophyta</taxon>
        <taxon>Magnoliopsida</taxon>
        <taxon>Liliopsida</taxon>
        <taxon>Poales</taxon>
        <taxon>Poaceae</taxon>
        <taxon>BOP clade</taxon>
        <taxon>Oryzoideae</taxon>
        <taxon>Oryzeae</taxon>
        <taxon>Oryzinae</taxon>
        <taxon>Oryza</taxon>
    </lineage>
</organism>
<name>A0A1Y8Z5T9_ORYPU</name>
<sequence length="7" mass="736">MTSLLGD</sequence>
<dbReference type="EnsemblPlants" id="OPUNC10G08760.1">
    <property type="protein sequence ID" value="OPUNC10G08760.1"/>
    <property type="gene ID" value="OPUNC10G08760"/>
</dbReference>
<reference evidence="1" key="1">
    <citation type="submission" date="2017-06" db="UniProtKB">
        <authorList>
            <consortium name="EnsemblPlants"/>
        </authorList>
    </citation>
    <scope>IDENTIFICATION</scope>
</reference>
<accession>A0A1Y8Z5T9</accession>
<keyword evidence="2" id="KW-1185">Reference proteome</keyword>
<evidence type="ECO:0000313" key="2">
    <source>
        <dbReference type="Proteomes" id="UP000026962"/>
    </source>
</evidence>
<evidence type="ECO:0000313" key="1">
    <source>
        <dbReference type="EnsemblPlants" id="OPUNC10G08760.1"/>
    </source>
</evidence>